<organism evidence="4 5">
    <name type="scientific">Trichonephila inaurata madagascariensis</name>
    <dbReference type="NCBI Taxonomy" id="2747483"/>
    <lineage>
        <taxon>Eukaryota</taxon>
        <taxon>Metazoa</taxon>
        <taxon>Ecdysozoa</taxon>
        <taxon>Arthropoda</taxon>
        <taxon>Chelicerata</taxon>
        <taxon>Arachnida</taxon>
        <taxon>Araneae</taxon>
        <taxon>Araneomorphae</taxon>
        <taxon>Entelegynae</taxon>
        <taxon>Araneoidea</taxon>
        <taxon>Nephilidae</taxon>
        <taxon>Trichonephila</taxon>
        <taxon>Trichonephila inaurata</taxon>
    </lineage>
</organism>
<evidence type="ECO:0000259" key="3">
    <source>
        <dbReference type="Pfam" id="PF13359"/>
    </source>
</evidence>
<evidence type="ECO:0000313" key="5">
    <source>
        <dbReference type="Proteomes" id="UP000886998"/>
    </source>
</evidence>
<dbReference type="InterPro" id="IPR027806">
    <property type="entry name" value="HARBI1_dom"/>
</dbReference>
<dbReference type="Pfam" id="PF13359">
    <property type="entry name" value="DDE_Tnp_4"/>
    <property type="match status" value="1"/>
</dbReference>
<proteinExistence type="predicted"/>
<evidence type="ECO:0000256" key="1">
    <source>
        <dbReference type="ARBA" id="ARBA00001968"/>
    </source>
</evidence>
<sequence length="84" mass="9435">MGLLEPNDIVMADKGFLIENELASVGCKLQCPEFLRDKIQFDVSEMVSNCRLSNVRVTVERALLAELNSTNILKELYLTEASIM</sequence>
<evidence type="ECO:0000313" key="4">
    <source>
        <dbReference type="EMBL" id="GFY79573.1"/>
    </source>
</evidence>
<reference evidence="4" key="1">
    <citation type="submission" date="2020-08" db="EMBL/GenBank/DDBJ databases">
        <title>Multicomponent nature underlies the extraordinary mechanical properties of spider dragline silk.</title>
        <authorList>
            <person name="Kono N."/>
            <person name="Nakamura H."/>
            <person name="Mori M."/>
            <person name="Yoshida Y."/>
            <person name="Ohtoshi R."/>
            <person name="Malay A.D."/>
            <person name="Moran D.A.P."/>
            <person name="Tomita M."/>
            <person name="Numata K."/>
            <person name="Arakawa K."/>
        </authorList>
    </citation>
    <scope>NUCLEOTIDE SEQUENCE</scope>
</reference>
<feature type="domain" description="DDE Tnp4" evidence="3">
    <location>
        <begin position="5"/>
        <end position="62"/>
    </location>
</feature>
<comment type="cofactor">
    <cofactor evidence="1">
        <name>a divalent metal cation</name>
        <dbReference type="ChEBI" id="CHEBI:60240"/>
    </cofactor>
</comment>
<evidence type="ECO:0000256" key="2">
    <source>
        <dbReference type="ARBA" id="ARBA00022723"/>
    </source>
</evidence>
<dbReference type="AlphaFoldDB" id="A0A8X6YY94"/>
<comment type="caution">
    <text evidence="4">The sequence shown here is derived from an EMBL/GenBank/DDBJ whole genome shotgun (WGS) entry which is preliminary data.</text>
</comment>
<dbReference type="PANTHER" id="PTHR23080">
    <property type="entry name" value="THAP DOMAIN PROTEIN"/>
    <property type="match status" value="1"/>
</dbReference>
<dbReference type="GO" id="GO:0046872">
    <property type="term" value="F:metal ion binding"/>
    <property type="evidence" value="ECO:0007669"/>
    <property type="project" value="UniProtKB-KW"/>
</dbReference>
<name>A0A8X6YY94_9ARAC</name>
<dbReference type="OrthoDB" id="6434106at2759"/>
<keyword evidence="2" id="KW-0479">Metal-binding</keyword>
<accession>A0A8X6YY94</accession>
<dbReference type="EMBL" id="BMAV01023665">
    <property type="protein sequence ID" value="GFY79573.1"/>
    <property type="molecule type" value="Genomic_DNA"/>
</dbReference>
<dbReference type="Proteomes" id="UP000886998">
    <property type="component" value="Unassembled WGS sequence"/>
</dbReference>
<protein>
    <submittedName>
        <fullName evidence="4">DDE Tnp4 domain-containing protein</fullName>
    </submittedName>
</protein>
<gene>
    <name evidence="4" type="primary">AVEN_125073_1</name>
    <name evidence="4" type="ORF">TNIN_146081</name>
</gene>
<keyword evidence="5" id="KW-1185">Reference proteome</keyword>